<dbReference type="RefSeq" id="WP_129711142.1">
    <property type="nucleotide sequence ID" value="NZ_PYGE01000037.1"/>
</dbReference>
<accession>A0A2P8D1D6</accession>
<dbReference type="EMBL" id="PYGE01000037">
    <property type="protein sequence ID" value="PSK90986.1"/>
    <property type="molecule type" value="Genomic_DNA"/>
</dbReference>
<dbReference type="Proteomes" id="UP000243528">
    <property type="component" value="Unassembled WGS sequence"/>
</dbReference>
<dbReference type="OrthoDB" id="5175138at2"/>
<dbReference type="AlphaFoldDB" id="A0A2P8D1D6"/>
<comment type="caution">
    <text evidence="1">The sequence shown here is derived from an EMBL/GenBank/DDBJ whole genome shotgun (WGS) entry which is preliminary data.</text>
</comment>
<evidence type="ECO:0000313" key="2">
    <source>
        <dbReference type="Proteomes" id="UP000243528"/>
    </source>
</evidence>
<keyword evidence="2" id="KW-1185">Reference proteome</keyword>
<protein>
    <recommendedName>
        <fullName evidence="3">N-acetyltransferase domain-containing protein</fullName>
    </recommendedName>
</protein>
<reference evidence="1 2" key="1">
    <citation type="submission" date="2018-03" db="EMBL/GenBank/DDBJ databases">
        <title>Genomic Encyclopedia of Archaeal and Bacterial Type Strains, Phase II (KMG-II): from individual species to whole genera.</title>
        <authorList>
            <person name="Goeker M."/>
        </authorList>
    </citation>
    <scope>NUCLEOTIDE SEQUENCE [LARGE SCALE GENOMIC DNA]</scope>
    <source>
        <strain evidence="1 2">DSM 45211</strain>
    </source>
</reference>
<evidence type="ECO:0000313" key="1">
    <source>
        <dbReference type="EMBL" id="PSK90986.1"/>
    </source>
</evidence>
<organism evidence="1 2">
    <name type="scientific">Haloactinopolyspora alba</name>
    <dbReference type="NCBI Taxonomy" id="648780"/>
    <lineage>
        <taxon>Bacteria</taxon>
        <taxon>Bacillati</taxon>
        <taxon>Actinomycetota</taxon>
        <taxon>Actinomycetes</taxon>
        <taxon>Jiangellales</taxon>
        <taxon>Jiangellaceae</taxon>
        <taxon>Haloactinopolyspora</taxon>
    </lineage>
</organism>
<name>A0A2P8D1D6_9ACTN</name>
<proteinExistence type="predicted"/>
<gene>
    <name evidence="1" type="ORF">CLV30_1376</name>
</gene>
<evidence type="ECO:0008006" key="3">
    <source>
        <dbReference type="Google" id="ProtNLM"/>
    </source>
</evidence>
<sequence>MTVTKTLNADHLTTTDELYGFRDSVSGMWLRFYTPARRFDLWQQYVAGAQRTYQKYRVEAALSLPAADEDATTPVFCVMSDDGGTIWAGWYANGPLRSMRDAYAPREFVSEPLSASMVTSWISDALPDGVIELKGAWVDPASDQKGALADLTSRAFLHAMTFLGVRFAYCSAAEHAAPRWFNSGARELPDIVPAAYPDDRYRTTLLTWDAETTLDFSTSEQRQLFGAERRQAVGHGDERAW</sequence>